<dbReference type="Gene3D" id="3.40.50.300">
    <property type="entry name" value="P-loop containing nucleotide triphosphate hydrolases"/>
    <property type="match status" value="1"/>
</dbReference>
<gene>
    <name evidence="5" type="ordered locus">MLP_50620</name>
</gene>
<organism evidence="5 6">
    <name type="scientific">Microlunatus phosphovorus (strain ATCC 700054 / DSM 10555 / JCM 9379 / NBRC 101784 / NCIMB 13414 / VKM Ac-1990 / NM-1)</name>
    <dbReference type="NCBI Taxonomy" id="1032480"/>
    <lineage>
        <taxon>Bacteria</taxon>
        <taxon>Bacillati</taxon>
        <taxon>Actinomycetota</taxon>
        <taxon>Actinomycetes</taxon>
        <taxon>Propionibacteriales</taxon>
        <taxon>Propionibacteriaceae</taxon>
        <taxon>Microlunatus</taxon>
    </lineage>
</organism>
<accession>F5XH68</accession>
<dbReference type="Proteomes" id="UP000007947">
    <property type="component" value="Chromosome"/>
</dbReference>
<dbReference type="PANTHER" id="PTHR42794">
    <property type="entry name" value="HEMIN IMPORT ATP-BINDING PROTEIN HMUV"/>
    <property type="match status" value="1"/>
</dbReference>
<dbReference type="PROSITE" id="PS00211">
    <property type="entry name" value="ABC_TRANSPORTER_1"/>
    <property type="match status" value="1"/>
</dbReference>
<proteinExistence type="predicted"/>
<dbReference type="STRING" id="1032480.MLP_50620"/>
<protein>
    <submittedName>
        <fullName evidence="5">Putative ABC transporter ATP-binding protein</fullName>
    </submittedName>
</protein>
<evidence type="ECO:0000256" key="1">
    <source>
        <dbReference type="ARBA" id="ARBA00022448"/>
    </source>
</evidence>
<dbReference type="InterPro" id="IPR003439">
    <property type="entry name" value="ABC_transporter-like_ATP-bd"/>
</dbReference>
<dbReference type="InterPro" id="IPR003593">
    <property type="entry name" value="AAA+_ATPase"/>
</dbReference>
<reference evidence="5 6" key="1">
    <citation type="submission" date="2011-05" db="EMBL/GenBank/DDBJ databases">
        <title>Whole genome sequence of Microlunatus phosphovorus NM-1.</title>
        <authorList>
            <person name="Hosoyama A."/>
            <person name="Sasaki K."/>
            <person name="Harada T."/>
            <person name="Igarashi R."/>
            <person name="Kawakoshi A."/>
            <person name="Sasagawa M."/>
            <person name="Fukada J."/>
            <person name="Nakamura S."/>
            <person name="Katano Y."/>
            <person name="Hanada S."/>
            <person name="Kamagata Y."/>
            <person name="Nakamura N."/>
            <person name="Yamazaki S."/>
            <person name="Fujita N."/>
        </authorList>
    </citation>
    <scope>NUCLEOTIDE SEQUENCE [LARGE SCALE GENOMIC DNA]</scope>
    <source>
        <strain evidence="6">ATCC 700054 / DSM 10555 / JCM 9379 / NBRC 101784 / NCIMB 13414 / VKM Ac-1990 / NM-1</strain>
    </source>
</reference>
<name>F5XH68_MICPN</name>
<keyword evidence="2" id="KW-0547">Nucleotide-binding</keyword>
<dbReference type="InterPro" id="IPR017871">
    <property type="entry name" value="ABC_transporter-like_CS"/>
</dbReference>
<dbReference type="EMBL" id="AP012204">
    <property type="protein sequence ID" value="BAK38076.1"/>
    <property type="molecule type" value="Genomic_DNA"/>
</dbReference>
<dbReference type="FunFam" id="3.40.50.300:FF:000134">
    <property type="entry name" value="Iron-enterobactin ABC transporter ATP-binding protein"/>
    <property type="match status" value="1"/>
</dbReference>
<evidence type="ECO:0000313" key="5">
    <source>
        <dbReference type="EMBL" id="BAK38076.1"/>
    </source>
</evidence>
<evidence type="ECO:0000256" key="3">
    <source>
        <dbReference type="ARBA" id="ARBA00022840"/>
    </source>
</evidence>
<dbReference type="KEGG" id="mph:MLP_50620"/>
<dbReference type="SUPFAM" id="SSF52540">
    <property type="entry name" value="P-loop containing nucleoside triphosphate hydrolases"/>
    <property type="match status" value="1"/>
</dbReference>
<dbReference type="HOGENOM" id="CLU_000604_1_11_11"/>
<dbReference type="GO" id="GO:0016887">
    <property type="term" value="F:ATP hydrolysis activity"/>
    <property type="evidence" value="ECO:0007669"/>
    <property type="project" value="InterPro"/>
</dbReference>
<dbReference type="eggNOG" id="COG1120">
    <property type="taxonomic scope" value="Bacteria"/>
</dbReference>
<sequence length="255" mass="27338">MRVQVEGVTVRIGAAELLRDVELVVPAGAVVGLVGPNGSGKSTLLRTVYRSLRPQVGVVRLGDDDVWSLSARGSATRVAVVAQDPGVDVEFSVLDTVLMGRTPHKRPFAGDSSEDLDRAYSALARVDATHLADRSTPSLSGGERQRVLLARALTQATPVLVLDEPTNHLDVCHQLDLLALVRELGITVVVALHDLNLAQTYCDLVTVLSAGKVVAAGAPEHVLTPKLLREVFRLDCHRVLHPVTGRTLLALDRLQ</sequence>
<keyword evidence="6" id="KW-1185">Reference proteome</keyword>
<dbReference type="OrthoDB" id="5296765at2"/>
<evidence type="ECO:0000256" key="2">
    <source>
        <dbReference type="ARBA" id="ARBA00022741"/>
    </source>
</evidence>
<dbReference type="InterPro" id="IPR027417">
    <property type="entry name" value="P-loop_NTPase"/>
</dbReference>
<dbReference type="RefSeq" id="WP_013865890.1">
    <property type="nucleotide sequence ID" value="NC_015635.1"/>
</dbReference>
<keyword evidence="1" id="KW-0813">Transport</keyword>
<dbReference type="SMART" id="SM00382">
    <property type="entry name" value="AAA"/>
    <property type="match status" value="1"/>
</dbReference>
<evidence type="ECO:0000259" key="4">
    <source>
        <dbReference type="PROSITE" id="PS50893"/>
    </source>
</evidence>
<keyword evidence="3 5" id="KW-0067">ATP-binding</keyword>
<dbReference type="CDD" id="cd03214">
    <property type="entry name" value="ABC_Iron-Siderophores_B12_Hemin"/>
    <property type="match status" value="1"/>
</dbReference>
<dbReference type="PANTHER" id="PTHR42794:SF2">
    <property type="entry name" value="ABC TRANSPORTER ATP-BINDING PROTEIN"/>
    <property type="match status" value="1"/>
</dbReference>
<dbReference type="AlphaFoldDB" id="F5XH68"/>
<dbReference type="Pfam" id="PF00005">
    <property type="entry name" value="ABC_tran"/>
    <property type="match status" value="1"/>
</dbReference>
<feature type="domain" description="ABC transporter" evidence="4">
    <location>
        <begin position="3"/>
        <end position="235"/>
    </location>
</feature>
<dbReference type="PROSITE" id="PS50893">
    <property type="entry name" value="ABC_TRANSPORTER_2"/>
    <property type="match status" value="1"/>
</dbReference>
<evidence type="ECO:0000313" key="6">
    <source>
        <dbReference type="Proteomes" id="UP000007947"/>
    </source>
</evidence>
<dbReference type="GO" id="GO:0005524">
    <property type="term" value="F:ATP binding"/>
    <property type="evidence" value="ECO:0007669"/>
    <property type="project" value="UniProtKB-KW"/>
</dbReference>